<dbReference type="AlphaFoldDB" id="A0A7T9DK26"/>
<name>A0A7T9DK26_9ARCH</name>
<proteinExistence type="predicted"/>
<accession>A0A7T9DK26</accession>
<sequence>MGRERFGQEIVADIEKEWKWVKPGTYPEAHDKIKFKIVKNKLILPGIPGLNWLANRSQKWWKKIFYAEGIHVELVKE</sequence>
<dbReference type="Proteomes" id="UP000596004">
    <property type="component" value="Chromosome"/>
</dbReference>
<gene>
    <name evidence="1" type="ORF">IPJ89_00885</name>
</gene>
<reference evidence="1" key="1">
    <citation type="submission" date="2020-11" db="EMBL/GenBank/DDBJ databases">
        <title>Connecting structure to function with the recovery of over 1000 high-quality activated sludge metagenome-assembled genomes encoding full-length rRNA genes using long-read sequencing.</title>
        <authorList>
            <person name="Singleton C.M."/>
            <person name="Petriglieri F."/>
            <person name="Kristensen J.M."/>
            <person name="Kirkegaard R.H."/>
            <person name="Michaelsen T.Y."/>
            <person name="Andersen M.H."/>
            <person name="Karst S.M."/>
            <person name="Dueholm M.S."/>
            <person name="Nielsen P.H."/>
            <person name="Albertsen M."/>
        </authorList>
    </citation>
    <scope>NUCLEOTIDE SEQUENCE</scope>
    <source>
        <strain evidence="1">Fred_18-Q3-R57-64_BAT3C.431</strain>
    </source>
</reference>
<dbReference type="EMBL" id="CP064981">
    <property type="protein sequence ID" value="QQR92784.1"/>
    <property type="molecule type" value="Genomic_DNA"/>
</dbReference>
<protein>
    <submittedName>
        <fullName evidence="1">Uncharacterized protein</fullName>
    </submittedName>
</protein>
<organism evidence="1">
    <name type="scientific">Candidatus Iainarchaeum sp</name>
    <dbReference type="NCBI Taxonomy" id="3101447"/>
    <lineage>
        <taxon>Archaea</taxon>
        <taxon>Candidatus Iainarchaeota</taxon>
        <taxon>Candidatus Iainarchaeia</taxon>
        <taxon>Candidatus Iainarchaeales</taxon>
        <taxon>Candidatus Iainarchaeaceae</taxon>
        <taxon>Candidatus Iainarchaeum</taxon>
    </lineage>
</organism>
<evidence type="ECO:0000313" key="1">
    <source>
        <dbReference type="EMBL" id="QQR92784.1"/>
    </source>
</evidence>